<comment type="caution">
    <text evidence="3">The sequence shown here is derived from an EMBL/GenBank/DDBJ whole genome shotgun (WGS) entry which is preliminary data.</text>
</comment>
<dbReference type="InterPro" id="IPR001895">
    <property type="entry name" value="RASGEF_cat_dom"/>
</dbReference>
<protein>
    <recommendedName>
        <fullName evidence="2">Ras-GEF domain-containing protein</fullName>
    </recommendedName>
</protein>
<dbReference type="SUPFAM" id="SSF48366">
    <property type="entry name" value="Ras GEF"/>
    <property type="match status" value="1"/>
</dbReference>
<feature type="domain" description="Ras-GEF" evidence="2">
    <location>
        <begin position="2"/>
        <end position="36"/>
    </location>
</feature>
<accession>A0ABQ9TBC6</accession>
<sequence length="105" mass="11404">MKPPVISFVPLIFKDLTFLHEENKTLVDGLVNIEKLHSVAPLPGHGGIPPITCRPWSMCASSRSSTTRTSSLSSPTSWRRIVSESGGSSQTCHILGRLALKHIAE</sequence>
<dbReference type="Proteomes" id="UP001266305">
    <property type="component" value="Unassembled WGS sequence"/>
</dbReference>
<proteinExistence type="predicted"/>
<dbReference type="Gene3D" id="1.10.840.10">
    <property type="entry name" value="Ras guanine-nucleotide exchange factors catalytic domain"/>
    <property type="match status" value="1"/>
</dbReference>
<name>A0ABQ9TBC6_SAGOE</name>
<feature type="non-terminal residue" evidence="3">
    <location>
        <position position="105"/>
    </location>
</feature>
<keyword evidence="4" id="KW-1185">Reference proteome</keyword>
<reference evidence="3 4" key="1">
    <citation type="submission" date="2023-05" db="EMBL/GenBank/DDBJ databases">
        <title>B98-5 Cell Line De Novo Hybrid Assembly: An Optical Mapping Approach.</title>
        <authorList>
            <person name="Kananen K."/>
            <person name="Auerbach J.A."/>
            <person name="Kautto E."/>
            <person name="Blachly J.S."/>
        </authorList>
    </citation>
    <scope>NUCLEOTIDE SEQUENCE [LARGE SCALE GENOMIC DNA]</scope>
    <source>
        <strain evidence="3">B95-8</strain>
        <tissue evidence="3">Cell line</tissue>
    </source>
</reference>
<dbReference type="InterPro" id="IPR036964">
    <property type="entry name" value="RASGEF_cat_dom_sf"/>
</dbReference>
<evidence type="ECO:0000256" key="1">
    <source>
        <dbReference type="SAM" id="MobiDB-lite"/>
    </source>
</evidence>
<dbReference type="InterPro" id="IPR023578">
    <property type="entry name" value="Ras_GEF_dom_sf"/>
</dbReference>
<dbReference type="Pfam" id="PF00617">
    <property type="entry name" value="RasGEF"/>
    <property type="match status" value="1"/>
</dbReference>
<evidence type="ECO:0000313" key="3">
    <source>
        <dbReference type="EMBL" id="KAK2082053.1"/>
    </source>
</evidence>
<dbReference type="EMBL" id="JASSZA010000045">
    <property type="protein sequence ID" value="KAK2082053.1"/>
    <property type="molecule type" value="Genomic_DNA"/>
</dbReference>
<gene>
    <name evidence="3" type="ORF">P7K49_039623</name>
</gene>
<evidence type="ECO:0000259" key="2">
    <source>
        <dbReference type="Pfam" id="PF00617"/>
    </source>
</evidence>
<feature type="compositionally biased region" description="Low complexity" evidence="1">
    <location>
        <begin position="63"/>
        <end position="80"/>
    </location>
</feature>
<feature type="region of interest" description="Disordered" evidence="1">
    <location>
        <begin position="63"/>
        <end position="84"/>
    </location>
</feature>
<evidence type="ECO:0000313" key="4">
    <source>
        <dbReference type="Proteomes" id="UP001266305"/>
    </source>
</evidence>
<organism evidence="3 4">
    <name type="scientific">Saguinus oedipus</name>
    <name type="common">Cotton-top tamarin</name>
    <name type="synonym">Oedipomidas oedipus</name>
    <dbReference type="NCBI Taxonomy" id="9490"/>
    <lineage>
        <taxon>Eukaryota</taxon>
        <taxon>Metazoa</taxon>
        <taxon>Chordata</taxon>
        <taxon>Craniata</taxon>
        <taxon>Vertebrata</taxon>
        <taxon>Euteleostomi</taxon>
        <taxon>Mammalia</taxon>
        <taxon>Eutheria</taxon>
        <taxon>Euarchontoglires</taxon>
        <taxon>Primates</taxon>
        <taxon>Haplorrhini</taxon>
        <taxon>Platyrrhini</taxon>
        <taxon>Cebidae</taxon>
        <taxon>Callitrichinae</taxon>
        <taxon>Saguinus</taxon>
    </lineage>
</organism>